<gene>
    <name evidence="1" type="ORF">A3C15_01100</name>
</gene>
<dbReference type="Proteomes" id="UP000176532">
    <property type="component" value="Unassembled WGS sequence"/>
</dbReference>
<proteinExistence type="predicted"/>
<dbReference type="STRING" id="1798682.A3C15_01100"/>
<dbReference type="AlphaFoldDB" id="A0A1F6M9A5"/>
<evidence type="ECO:0000313" key="2">
    <source>
        <dbReference type="Proteomes" id="UP000176532"/>
    </source>
</evidence>
<sequence length="75" mass="8372">MLHEYPRIDLPLCLPPSHIVDEEVAAALKCQPTFWSRQHPSDPPEFERAIGADSAGRFWSPVGVAIAHRRVAAQQ</sequence>
<dbReference type="EMBL" id="MFQD01000005">
    <property type="protein sequence ID" value="OGH68199.1"/>
    <property type="molecule type" value="Genomic_DNA"/>
</dbReference>
<organism evidence="1 2">
    <name type="scientific">Candidatus Magasanikbacteria bacterium RIFCSPHIGHO2_02_FULL_50_9b</name>
    <dbReference type="NCBI Taxonomy" id="1798682"/>
    <lineage>
        <taxon>Bacteria</taxon>
        <taxon>Candidatus Magasanikiibacteriota</taxon>
    </lineage>
</organism>
<protein>
    <submittedName>
        <fullName evidence="1">Uncharacterized protein</fullName>
    </submittedName>
</protein>
<evidence type="ECO:0000313" key="1">
    <source>
        <dbReference type="EMBL" id="OGH68199.1"/>
    </source>
</evidence>
<comment type="caution">
    <text evidence="1">The sequence shown here is derived from an EMBL/GenBank/DDBJ whole genome shotgun (WGS) entry which is preliminary data.</text>
</comment>
<accession>A0A1F6M9A5</accession>
<name>A0A1F6M9A5_9BACT</name>
<reference evidence="1 2" key="1">
    <citation type="journal article" date="2016" name="Nat. Commun.">
        <title>Thousands of microbial genomes shed light on interconnected biogeochemical processes in an aquifer system.</title>
        <authorList>
            <person name="Anantharaman K."/>
            <person name="Brown C.T."/>
            <person name="Hug L.A."/>
            <person name="Sharon I."/>
            <person name="Castelle C.J."/>
            <person name="Probst A.J."/>
            <person name="Thomas B.C."/>
            <person name="Singh A."/>
            <person name="Wilkins M.J."/>
            <person name="Karaoz U."/>
            <person name="Brodie E.L."/>
            <person name="Williams K.H."/>
            <person name="Hubbard S.S."/>
            <person name="Banfield J.F."/>
        </authorList>
    </citation>
    <scope>NUCLEOTIDE SEQUENCE [LARGE SCALE GENOMIC DNA]</scope>
</reference>